<evidence type="ECO:0000256" key="3">
    <source>
        <dbReference type="ARBA" id="ARBA00023237"/>
    </source>
</evidence>
<dbReference type="Gene3D" id="2.40.170.20">
    <property type="entry name" value="TonB-dependent receptor, beta-barrel domain"/>
    <property type="match status" value="1"/>
</dbReference>
<comment type="subcellular location">
    <subcellularLocation>
        <location evidence="1">Cell outer membrane</location>
    </subcellularLocation>
</comment>
<evidence type="ECO:0008006" key="6">
    <source>
        <dbReference type="Google" id="ProtNLM"/>
    </source>
</evidence>
<dbReference type="GO" id="GO:0009279">
    <property type="term" value="C:cell outer membrane"/>
    <property type="evidence" value="ECO:0007669"/>
    <property type="project" value="UniProtKB-SubCell"/>
</dbReference>
<dbReference type="AlphaFoldDB" id="Q7MU92"/>
<dbReference type="SUPFAM" id="SSF56935">
    <property type="entry name" value="Porins"/>
    <property type="match status" value="1"/>
</dbReference>
<protein>
    <recommendedName>
        <fullName evidence="6">TonB-dependent receptor</fullName>
    </recommendedName>
</protein>
<evidence type="ECO:0000313" key="5">
    <source>
        <dbReference type="Proteomes" id="UP000000588"/>
    </source>
</evidence>
<organism evidence="4 5">
    <name type="scientific">Porphyromonas gingivalis (strain ATCC BAA-308 / W83)</name>
    <dbReference type="NCBI Taxonomy" id="242619"/>
    <lineage>
        <taxon>Bacteria</taxon>
        <taxon>Pseudomonadati</taxon>
        <taxon>Bacteroidota</taxon>
        <taxon>Bacteroidia</taxon>
        <taxon>Bacteroidales</taxon>
        <taxon>Porphyromonadaceae</taxon>
        <taxon>Porphyromonas</taxon>
    </lineage>
</organism>
<keyword evidence="2" id="KW-0472">Membrane</keyword>
<dbReference type="InterPro" id="IPR036942">
    <property type="entry name" value="Beta-barrel_TonB_sf"/>
</dbReference>
<dbReference type="EnsemblBacteria" id="AAQ66671">
    <property type="protein sequence ID" value="AAQ66671"/>
    <property type="gene ID" value="PG_1652"/>
</dbReference>
<evidence type="ECO:0000256" key="2">
    <source>
        <dbReference type="ARBA" id="ARBA00023136"/>
    </source>
</evidence>
<dbReference type="KEGG" id="pgi:PG_1652"/>
<evidence type="ECO:0000256" key="1">
    <source>
        <dbReference type="ARBA" id="ARBA00004442"/>
    </source>
</evidence>
<evidence type="ECO:0000313" key="4">
    <source>
        <dbReference type="EMBL" id="AAQ66671.1"/>
    </source>
</evidence>
<dbReference type="HOGENOM" id="CLU_033417_0_0_10"/>
<reference evidence="4 5" key="1">
    <citation type="journal article" date="2003" name="J. Bacteriol.">
        <title>Complete genome sequence of the oral pathogenic bacterium Porphyromonas gingivalis strain W83.</title>
        <authorList>
            <person name="Nelson K."/>
            <person name="Fleishmann R."/>
            <person name="DeBoy R."/>
            <person name="Paulsen I."/>
            <person name="Fouts D."/>
            <person name="Eisen J."/>
            <person name="Daugherty S."/>
            <person name="Dodson R."/>
            <person name="Durkin A."/>
            <person name="Gwinn M."/>
            <person name="Haft D."/>
            <person name="Kolonay J."/>
            <person name="Nelson W."/>
            <person name="White O."/>
            <person name="Mason T."/>
            <person name="Tallon L."/>
            <person name="Gray J."/>
            <person name="Granger D."/>
            <person name="Tettelin H."/>
            <person name="Dong H."/>
            <person name="Galvin J."/>
            <person name="Duncan M."/>
            <person name="Dewhirst F."/>
            <person name="Fraser C."/>
        </authorList>
    </citation>
    <scope>NUCLEOTIDE SEQUENCE [LARGE SCALE GENOMIC DNA]</scope>
    <source>
        <strain evidence="5">ATCC BAA-308 / W83</strain>
    </source>
</reference>
<dbReference type="STRING" id="242619.PG_1652"/>
<sequence length="596" mass="67096">MEIMNSIMKYQLYTAVIMALSVSSVCGQTPRNTETKRPDTLRRELTIVNDQTVEMEHADPLPAAYKAIEPRLKPFRPEYNKRTFGFVPEVSSSGRNNLPNILPTEGHMKHRGYLNIGIGHTLNQRMDAGYRLIDAEQERLNLFLSYRGMKSAFNTGDFDGDRKDRRMMAGVDYEQRRPSFVLATGLYYSNHYFNNYGRGATTNVGSIPQLSTPVTPQMDNGTHNVRVYLGAKNDVIDARIDYRFFRSIPYLGTDPMKALTEHTPELNVTMSNELSDDIKLGVEVRTGGLFFAKNSEMIQTGVLSETDRNLYYVEGAPTIGFVGDSDNMQWNIQAGVGISSHFGAKGRLFFWPKLDASLSIFPSWRVYAKAFGGVIRNGLADVMQEEMPYLMPNTIVLPSRNALTAQLGVKGNIADVVRMEVYGDFSKLTGVPFYTPTLPLYNPSDLYQYNVSFLPIYADGSRWRAGGKLEYSYRDMLRFLVDASYGKWNLDGGLVASMQPDLILKAEVGVHPIAPLDVRLRYTQLNGRYRYSFGSAGSEALGIGNVHLLSADVSYKLKKNLSLYLKIDNMLAETTELIGYYPMQPFHCFAGFSWTF</sequence>
<accession>Q7MU92</accession>
<dbReference type="Proteomes" id="UP000000588">
    <property type="component" value="Chromosome"/>
</dbReference>
<dbReference type="EMBL" id="AE015924">
    <property type="protein sequence ID" value="AAQ66671.1"/>
    <property type="molecule type" value="Genomic_DNA"/>
</dbReference>
<proteinExistence type="predicted"/>
<gene>
    <name evidence="4" type="ordered locus">PG_1652</name>
</gene>
<keyword evidence="3" id="KW-0998">Cell outer membrane</keyword>
<name>Q7MU92_PORGI</name>
<dbReference type="eggNOG" id="COG4206">
    <property type="taxonomic scope" value="Bacteria"/>
</dbReference>
<keyword evidence="5" id="KW-1185">Reference proteome</keyword>